<proteinExistence type="inferred from homology"/>
<comment type="subcellular location">
    <subcellularLocation>
        <location evidence="1">Membrane</location>
        <topology evidence="1">Multi-pass membrane protein</topology>
    </subcellularLocation>
</comment>
<evidence type="ECO:0000259" key="7">
    <source>
        <dbReference type="Pfam" id="PF02544"/>
    </source>
</evidence>
<keyword evidence="4 6" id="KW-1133">Transmembrane helix</keyword>
<name>A0A8S0R1J7_OLEEU</name>
<dbReference type="EMBL" id="CACTIH010002034">
    <property type="protein sequence ID" value="CAA2972009.1"/>
    <property type="molecule type" value="Genomic_DNA"/>
</dbReference>
<dbReference type="GO" id="GO:0006629">
    <property type="term" value="P:lipid metabolic process"/>
    <property type="evidence" value="ECO:0007669"/>
    <property type="project" value="InterPro"/>
</dbReference>
<dbReference type="FunFam" id="1.20.120.1630:FF:000017">
    <property type="entry name" value="3-oxo-5-alpha-steroid 4-dehydrogenase family protein"/>
    <property type="match status" value="1"/>
</dbReference>
<dbReference type="Gramene" id="OE9A060413T1">
    <property type="protein sequence ID" value="OE9A060413C1"/>
    <property type="gene ID" value="OE9A060413"/>
</dbReference>
<dbReference type="InterPro" id="IPR039357">
    <property type="entry name" value="SRD5A/TECR"/>
</dbReference>
<organism evidence="8 9">
    <name type="scientific">Olea europaea subsp. europaea</name>
    <dbReference type="NCBI Taxonomy" id="158383"/>
    <lineage>
        <taxon>Eukaryota</taxon>
        <taxon>Viridiplantae</taxon>
        <taxon>Streptophyta</taxon>
        <taxon>Embryophyta</taxon>
        <taxon>Tracheophyta</taxon>
        <taxon>Spermatophyta</taxon>
        <taxon>Magnoliopsida</taxon>
        <taxon>eudicotyledons</taxon>
        <taxon>Gunneridae</taxon>
        <taxon>Pentapetalae</taxon>
        <taxon>asterids</taxon>
        <taxon>lamiids</taxon>
        <taxon>Lamiales</taxon>
        <taxon>Oleaceae</taxon>
        <taxon>Oleeae</taxon>
        <taxon>Olea</taxon>
    </lineage>
</organism>
<accession>A0A8S0R1J7</accession>
<dbReference type="AlphaFoldDB" id="A0A8S0R1J7"/>
<dbReference type="GO" id="GO:0016020">
    <property type="term" value="C:membrane"/>
    <property type="evidence" value="ECO:0007669"/>
    <property type="project" value="UniProtKB-SubCell"/>
</dbReference>
<feature type="transmembrane region" description="Helical" evidence="6">
    <location>
        <begin position="200"/>
        <end position="219"/>
    </location>
</feature>
<evidence type="ECO:0000313" key="9">
    <source>
        <dbReference type="Proteomes" id="UP000594638"/>
    </source>
</evidence>
<evidence type="ECO:0000256" key="6">
    <source>
        <dbReference type="SAM" id="Phobius"/>
    </source>
</evidence>
<evidence type="ECO:0000256" key="2">
    <source>
        <dbReference type="ARBA" id="ARBA00007742"/>
    </source>
</evidence>
<gene>
    <name evidence="8" type="ORF">OLEA9_A060413</name>
</gene>
<sequence length="269" mass="30337">MVLSVLLRFIYPPPSNMFVTAMSVISLVSMGNAGIMELKGKHMQYSKLWNFGVDQKNPADKKAKISGKTGMIIAYTPAFLAGVTSFVLVPVGNFRFDLLRSAITIHFFKRILEVLFVHKFSSWMDTEAATAISLSYFINSASMIYSHHLIQGLPEPQTDLKYVGSLLFLVGISGNFYHHYLLSKLRTKGDKSYKIPQGGLFSLVICPHYLFEIIGFLGISCISQTLYPFCFTLGTALYLMGRSCATRQWYQSKFEDFPTHVKVLIPYVF</sequence>
<dbReference type="PROSITE" id="PS50244">
    <property type="entry name" value="S5A_REDUCTASE"/>
    <property type="match status" value="1"/>
</dbReference>
<dbReference type="PANTHER" id="PTHR10556">
    <property type="entry name" value="3-OXO-5-ALPHA-STEROID 4-DEHYDROGENASE"/>
    <property type="match status" value="1"/>
</dbReference>
<dbReference type="Pfam" id="PF02544">
    <property type="entry name" value="Steroid_dh"/>
    <property type="match status" value="1"/>
</dbReference>
<evidence type="ECO:0000256" key="3">
    <source>
        <dbReference type="ARBA" id="ARBA00022692"/>
    </source>
</evidence>
<dbReference type="Proteomes" id="UP000594638">
    <property type="component" value="Unassembled WGS sequence"/>
</dbReference>
<comment type="caution">
    <text evidence="8">The sequence shown here is derived from an EMBL/GenBank/DDBJ whole genome shotgun (WGS) entry which is preliminary data.</text>
</comment>
<dbReference type="OrthoDB" id="5788137at2759"/>
<dbReference type="GO" id="GO:0016627">
    <property type="term" value="F:oxidoreductase activity, acting on the CH-CH group of donors"/>
    <property type="evidence" value="ECO:0007669"/>
    <property type="project" value="InterPro"/>
</dbReference>
<evidence type="ECO:0000313" key="8">
    <source>
        <dbReference type="EMBL" id="CAA2972009.1"/>
    </source>
</evidence>
<keyword evidence="3 6" id="KW-0812">Transmembrane</keyword>
<feature type="transmembrane region" description="Helical" evidence="6">
    <location>
        <begin position="129"/>
        <end position="150"/>
    </location>
</feature>
<protein>
    <submittedName>
        <fullName evidence="8">Very-long-chain enoyl- reductase-like</fullName>
    </submittedName>
</protein>
<evidence type="ECO:0000256" key="1">
    <source>
        <dbReference type="ARBA" id="ARBA00004141"/>
    </source>
</evidence>
<keyword evidence="9" id="KW-1185">Reference proteome</keyword>
<feature type="transmembrane region" description="Helical" evidence="6">
    <location>
        <begin position="162"/>
        <end position="180"/>
    </location>
</feature>
<feature type="domain" description="3-oxo-5-alpha-steroid 4-dehydrogenase C-terminal" evidence="7">
    <location>
        <begin position="160"/>
        <end position="269"/>
    </location>
</feature>
<evidence type="ECO:0000256" key="4">
    <source>
        <dbReference type="ARBA" id="ARBA00022989"/>
    </source>
</evidence>
<dbReference type="PANTHER" id="PTHR10556:SF35">
    <property type="entry name" value="3-OXO-5-ALPHA-STEROID 4-DEHYDROGENASE FAMILY PROTEIN"/>
    <property type="match status" value="1"/>
</dbReference>
<keyword evidence="5 6" id="KW-0472">Membrane</keyword>
<comment type="similarity">
    <text evidence="2">Belongs to the steroid 5-alpha reductase family.</text>
</comment>
<reference evidence="8 9" key="1">
    <citation type="submission" date="2019-12" db="EMBL/GenBank/DDBJ databases">
        <authorList>
            <person name="Alioto T."/>
            <person name="Alioto T."/>
            <person name="Gomez Garrido J."/>
        </authorList>
    </citation>
    <scope>NUCLEOTIDE SEQUENCE [LARGE SCALE GENOMIC DNA]</scope>
</reference>
<feature type="transmembrane region" description="Helical" evidence="6">
    <location>
        <begin position="17"/>
        <end position="38"/>
    </location>
</feature>
<dbReference type="InterPro" id="IPR001104">
    <property type="entry name" value="3-oxo-5_a-steroid_4-DH_C"/>
</dbReference>
<evidence type="ECO:0000256" key="5">
    <source>
        <dbReference type="ARBA" id="ARBA00023136"/>
    </source>
</evidence>
<dbReference type="Gene3D" id="1.20.120.1630">
    <property type="match status" value="1"/>
</dbReference>
<feature type="transmembrane region" description="Helical" evidence="6">
    <location>
        <begin position="72"/>
        <end position="92"/>
    </location>
</feature>